<evidence type="ECO:0000259" key="1">
    <source>
        <dbReference type="Pfam" id="PF02579"/>
    </source>
</evidence>
<feature type="domain" description="Dinitrogenase iron-molybdenum cofactor biosynthesis" evidence="1">
    <location>
        <begin position="9"/>
        <end position="96"/>
    </location>
</feature>
<evidence type="ECO:0000313" key="3">
    <source>
        <dbReference type="Proteomes" id="UP000184423"/>
    </source>
</evidence>
<gene>
    <name evidence="2" type="ORF">SAMN02746091_00665</name>
</gene>
<dbReference type="PANTHER" id="PTHR42983">
    <property type="entry name" value="DINITROGENASE IRON-MOLYBDENUM COFACTOR PROTEIN-RELATED"/>
    <property type="match status" value="1"/>
</dbReference>
<evidence type="ECO:0000313" key="2">
    <source>
        <dbReference type="EMBL" id="SHE56051.1"/>
    </source>
</evidence>
<name>A0A1M4UH14_9CLOT</name>
<dbReference type="InterPro" id="IPR003731">
    <property type="entry name" value="Di-Nase_FeMo-co_biosynth"/>
</dbReference>
<dbReference type="Gene3D" id="3.30.420.130">
    <property type="entry name" value="Dinitrogenase iron-molybdenum cofactor biosynthesis domain"/>
    <property type="match status" value="1"/>
</dbReference>
<dbReference type="CDD" id="cd00851">
    <property type="entry name" value="MTH1175"/>
    <property type="match status" value="1"/>
</dbReference>
<reference evidence="3" key="1">
    <citation type="submission" date="2016-11" db="EMBL/GenBank/DDBJ databases">
        <authorList>
            <person name="Varghese N."/>
            <person name="Submissions S."/>
        </authorList>
    </citation>
    <scope>NUCLEOTIDE SEQUENCE [LARGE SCALE GENOMIC DNA]</scope>
    <source>
        <strain evidence="3">DSM 10124</strain>
    </source>
</reference>
<dbReference type="EMBL" id="FQVG01000007">
    <property type="protein sequence ID" value="SHE56051.1"/>
    <property type="molecule type" value="Genomic_DNA"/>
</dbReference>
<dbReference type="PANTHER" id="PTHR42983:SF1">
    <property type="entry name" value="IRON-MOLYBDENUM PROTEIN"/>
    <property type="match status" value="1"/>
</dbReference>
<dbReference type="RefSeq" id="WP_073247924.1">
    <property type="nucleotide sequence ID" value="NZ_FQVG01000007.1"/>
</dbReference>
<accession>A0A1M4UH14</accession>
<dbReference type="AlphaFoldDB" id="A0A1M4UH14"/>
<proteinExistence type="predicted"/>
<dbReference type="InterPro" id="IPR036105">
    <property type="entry name" value="DiNase_FeMo-co_biosyn_sf"/>
</dbReference>
<dbReference type="InterPro" id="IPR033913">
    <property type="entry name" value="MTH1175_dom"/>
</dbReference>
<protein>
    <submittedName>
        <fullName evidence="2">Predicted Fe-Mo cluster-binding protein, NifX family</fullName>
    </submittedName>
</protein>
<organism evidence="2 3">
    <name type="scientific">Caloramator proteoclasticus DSM 10124</name>
    <dbReference type="NCBI Taxonomy" id="1121262"/>
    <lineage>
        <taxon>Bacteria</taxon>
        <taxon>Bacillati</taxon>
        <taxon>Bacillota</taxon>
        <taxon>Clostridia</taxon>
        <taxon>Eubacteriales</taxon>
        <taxon>Clostridiaceae</taxon>
        <taxon>Caloramator</taxon>
    </lineage>
</organism>
<dbReference type="Proteomes" id="UP000184423">
    <property type="component" value="Unassembled WGS sequence"/>
</dbReference>
<keyword evidence="3" id="KW-1185">Reference proteome</keyword>
<dbReference type="SUPFAM" id="SSF53146">
    <property type="entry name" value="Nitrogenase accessory factor-like"/>
    <property type="match status" value="1"/>
</dbReference>
<dbReference type="Pfam" id="PF02579">
    <property type="entry name" value="Nitro_FeMo-Co"/>
    <property type="match status" value="1"/>
</dbReference>
<sequence>MKIAVACEGKNISAHFGHCEGFMVYNVEGSNIINSEFKENPGHRPGFLPVFLKDLGVNVIIAGGMGETAQMLFNENGIEVIVGVSGLCDDAVLRYVKGELKSTGSVCREHQHEGHCH</sequence>